<accession>A0A6B9FGE1</accession>
<comment type="similarity">
    <text evidence="1">Belongs to the universal stress protein A family.</text>
</comment>
<dbReference type="PRINTS" id="PR01438">
    <property type="entry name" value="UNVRSLSTRESS"/>
</dbReference>
<dbReference type="InterPro" id="IPR006016">
    <property type="entry name" value="UspA"/>
</dbReference>
<dbReference type="Proteomes" id="UP000428325">
    <property type="component" value="Chromosome"/>
</dbReference>
<dbReference type="PIRSF" id="PIRSF006276">
    <property type="entry name" value="UspA"/>
    <property type="match status" value="1"/>
</dbReference>
<dbReference type="InterPro" id="IPR014729">
    <property type="entry name" value="Rossmann-like_a/b/a_fold"/>
</dbReference>
<dbReference type="GeneID" id="99243874"/>
<dbReference type="Pfam" id="PF00582">
    <property type="entry name" value="Usp"/>
    <property type="match status" value="1"/>
</dbReference>
<dbReference type="SUPFAM" id="SSF52402">
    <property type="entry name" value="Adenine nucleotide alpha hydrolases-like"/>
    <property type="match status" value="1"/>
</dbReference>
<dbReference type="Gene3D" id="3.40.50.620">
    <property type="entry name" value="HUPs"/>
    <property type="match status" value="1"/>
</dbReference>
<evidence type="ECO:0000259" key="2">
    <source>
        <dbReference type="Pfam" id="PF00582"/>
    </source>
</evidence>
<evidence type="ECO:0000313" key="4">
    <source>
        <dbReference type="Proteomes" id="UP000428325"/>
    </source>
</evidence>
<name>A0A6B9FGE1_9EURY</name>
<feature type="domain" description="UspA" evidence="2">
    <location>
        <begin position="1"/>
        <end position="138"/>
    </location>
</feature>
<evidence type="ECO:0000313" key="3">
    <source>
        <dbReference type="EMBL" id="QGX96099.1"/>
    </source>
</evidence>
<dbReference type="RefSeq" id="WP_157690559.1">
    <property type="nucleotide sequence ID" value="NZ_CP034345.1"/>
</dbReference>
<proteinExistence type="inferred from homology"/>
<dbReference type="AlphaFoldDB" id="A0A6B9FGE1"/>
<organism evidence="3 4">
    <name type="scientific">Haloplanus rallus</name>
    <dbReference type="NCBI Taxonomy" id="1816183"/>
    <lineage>
        <taxon>Archaea</taxon>
        <taxon>Methanobacteriati</taxon>
        <taxon>Methanobacteriota</taxon>
        <taxon>Stenosarchaea group</taxon>
        <taxon>Halobacteria</taxon>
        <taxon>Halobacteriales</taxon>
        <taxon>Haloferacaceae</taxon>
        <taxon>Haloplanus</taxon>
    </lineage>
</organism>
<dbReference type="InterPro" id="IPR006015">
    <property type="entry name" value="Universal_stress_UspA"/>
</dbReference>
<dbReference type="PANTHER" id="PTHR46268:SF6">
    <property type="entry name" value="UNIVERSAL STRESS PROTEIN UP12"/>
    <property type="match status" value="1"/>
</dbReference>
<gene>
    <name evidence="3" type="ORF">EI982_15585</name>
</gene>
<sequence length="144" mass="15656">MYEDVLVPTDGSESMDAVVEHAADIAARRDATVHVLYVIDDRSFLTLQDGMKSDVEDELRAEGETATTSVTDRLERDGLAVRTEIRKGNPADEVLAYADEAGIDLVVMGTHGADYQRNMLGSVSQKVVTMSDVPVLTVNIGERT</sequence>
<evidence type="ECO:0000256" key="1">
    <source>
        <dbReference type="ARBA" id="ARBA00008791"/>
    </source>
</evidence>
<dbReference type="OrthoDB" id="105697at2157"/>
<dbReference type="CDD" id="cd00293">
    <property type="entry name" value="USP-like"/>
    <property type="match status" value="1"/>
</dbReference>
<dbReference type="EMBL" id="CP034345">
    <property type="protein sequence ID" value="QGX96099.1"/>
    <property type="molecule type" value="Genomic_DNA"/>
</dbReference>
<reference evidence="3 4" key="1">
    <citation type="submission" date="2018-12" db="EMBL/GenBank/DDBJ databases">
        <title>Complete genome sequence of Haloplanus rallus MBLA0036.</title>
        <authorList>
            <person name="Nam Y.-d."/>
            <person name="Kang J."/>
            <person name="Chung W.-H."/>
            <person name="Park Y.S."/>
        </authorList>
    </citation>
    <scope>NUCLEOTIDE SEQUENCE [LARGE SCALE GENOMIC DNA]</scope>
    <source>
        <strain evidence="3 4">MBLA0036</strain>
    </source>
</reference>
<protein>
    <submittedName>
        <fullName evidence="3">Universal stress protein</fullName>
    </submittedName>
</protein>
<dbReference type="PANTHER" id="PTHR46268">
    <property type="entry name" value="STRESS RESPONSE PROTEIN NHAX"/>
    <property type="match status" value="1"/>
</dbReference>
<dbReference type="KEGG" id="hra:EI982_15585"/>
<keyword evidence="4" id="KW-1185">Reference proteome</keyword>